<keyword evidence="3" id="KW-0963">Cytoplasm</keyword>
<evidence type="ECO:0000256" key="1">
    <source>
        <dbReference type="ARBA" id="ARBA00004514"/>
    </source>
</evidence>
<evidence type="ECO:0000256" key="8">
    <source>
        <dbReference type="ARBA" id="ARBA00046432"/>
    </source>
</evidence>
<dbReference type="EMBL" id="MU620913">
    <property type="protein sequence ID" value="KAI8580352.1"/>
    <property type="molecule type" value="Genomic_DNA"/>
</dbReference>
<organism evidence="10 11">
    <name type="scientific">Umbelopsis ramanniana AG</name>
    <dbReference type="NCBI Taxonomy" id="1314678"/>
    <lineage>
        <taxon>Eukaryota</taxon>
        <taxon>Fungi</taxon>
        <taxon>Fungi incertae sedis</taxon>
        <taxon>Mucoromycota</taxon>
        <taxon>Mucoromycotina</taxon>
        <taxon>Umbelopsidomycetes</taxon>
        <taxon>Umbelopsidales</taxon>
        <taxon>Umbelopsidaceae</taxon>
        <taxon>Umbelopsis</taxon>
    </lineage>
</organism>
<evidence type="ECO:0000256" key="7">
    <source>
        <dbReference type="ARBA" id="ARBA00044236"/>
    </source>
</evidence>
<dbReference type="GO" id="GO:0005851">
    <property type="term" value="C:eukaryotic translation initiation factor 2B complex"/>
    <property type="evidence" value="ECO:0007669"/>
    <property type="project" value="TreeGrafter"/>
</dbReference>
<evidence type="ECO:0000256" key="6">
    <source>
        <dbReference type="ARBA" id="ARBA00044208"/>
    </source>
</evidence>
<comment type="subcellular location">
    <subcellularLocation>
        <location evidence="1">Cytoplasm</location>
        <location evidence="1">Cytosol</location>
    </subcellularLocation>
</comment>
<evidence type="ECO:0000256" key="4">
    <source>
        <dbReference type="ARBA" id="ARBA00022540"/>
    </source>
</evidence>
<evidence type="ECO:0000256" key="5">
    <source>
        <dbReference type="ARBA" id="ARBA00022917"/>
    </source>
</evidence>
<keyword evidence="5" id="KW-0648">Protein biosynthesis</keyword>
<dbReference type="Gene3D" id="1.20.120.1070">
    <property type="entry name" value="Translation initiation factor eIF-2B, N-terminal domain"/>
    <property type="match status" value="1"/>
</dbReference>
<accession>A0AAD5HDM1</accession>
<evidence type="ECO:0000256" key="2">
    <source>
        <dbReference type="ARBA" id="ARBA00007251"/>
    </source>
</evidence>
<comment type="similarity">
    <text evidence="2 9">Belongs to the eIF-2B alpha/beta/delta subunits family.</text>
</comment>
<comment type="subunit">
    <text evidence="8">Component of the translation initiation factor 2B (eIF2B) complex which is a heterodecamer of two sets of five different subunits: alpha, beta, gamma, delta and epsilon. Subunits alpha, beta and delta comprise a regulatory subcomplex and subunits epsilon and gamma comprise a catalytic subcomplex. Within the complex, the hexameric regulatory complex resides at the center, with the two heterodimeric catalytic subcomplexes bound on opposite sides.</text>
</comment>
<dbReference type="InterPro" id="IPR037171">
    <property type="entry name" value="NagB/RpiA_transferase-like"/>
</dbReference>
<dbReference type="Pfam" id="PF01008">
    <property type="entry name" value="IF-2B"/>
    <property type="match status" value="1"/>
</dbReference>
<dbReference type="GO" id="GO:0003743">
    <property type="term" value="F:translation initiation factor activity"/>
    <property type="evidence" value="ECO:0007669"/>
    <property type="project" value="UniProtKB-KW"/>
</dbReference>
<sequence>MIHSGADSPIFVMATEIEKQADSAPLDPKLFNAVECYHRFLQDPDMSTPVATFKVFTEFIRCSQAPTMTEFLETLRQVGETIQDASIYDSNEWKSLNNSRTRNPHKATIATLAGIHLFNQFVRRNSSDFTELEDLKATLLNGSARILEKAASARERVAETGAQFVHDNAVILVHSYSRTVMNVLQYAANVQNKRFKVYVTEGRPTSDGLVAVSELQASGIPCAAVLDSAVGFILDKVDMIFVGAEGVVENGGIINQIGTYQIALVAKALSKPVYAIAESYKFVRLYPLNQYDLPSIVPDIVSFSTRRKSSSNALDLGENHSVDLAMSNPSVDYTPPQYLTLLLTDLGVLTPSGVSDELIKLYL</sequence>
<dbReference type="GO" id="GO:0005829">
    <property type="term" value="C:cytosol"/>
    <property type="evidence" value="ECO:0007669"/>
    <property type="project" value="UniProtKB-SubCell"/>
</dbReference>
<dbReference type="Proteomes" id="UP001206595">
    <property type="component" value="Unassembled WGS sequence"/>
</dbReference>
<reference evidence="10" key="2">
    <citation type="journal article" date="2022" name="Proc. Natl. Acad. Sci. U.S.A.">
        <title>Diploid-dominant life cycles characterize the early evolution of Fungi.</title>
        <authorList>
            <person name="Amses K.R."/>
            <person name="Simmons D.R."/>
            <person name="Longcore J.E."/>
            <person name="Mondo S.J."/>
            <person name="Seto K."/>
            <person name="Jeronimo G.H."/>
            <person name="Bonds A.E."/>
            <person name="Quandt C.A."/>
            <person name="Davis W.J."/>
            <person name="Chang Y."/>
            <person name="Federici B.A."/>
            <person name="Kuo A."/>
            <person name="LaButti K."/>
            <person name="Pangilinan J."/>
            <person name="Andreopoulos W."/>
            <person name="Tritt A."/>
            <person name="Riley R."/>
            <person name="Hundley H."/>
            <person name="Johnson J."/>
            <person name="Lipzen A."/>
            <person name="Barry K."/>
            <person name="Lang B.F."/>
            <person name="Cuomo C.A."/>
            <person name="Buchler N.E."/>
            <person name="Grigoriev I.V."/>
            <person name="Spatafora J.W."/>
            <person name="Stajich J.E."/>
            <person name="James T.Y."/>
        </authorList>
    </citation>
    <scope>NUCLEOTIDE SEQUENCE</scope>
    <source>
        <strain evidence="10">AG</strain>
    </source>
</reference>
<proteinExistence type="inferred from homology"/>
<dbReference type="GeneID" id="75913880"/>
<gene>
    <name evidence="10" type="ORF">K450DRAFT_238110</name>
</gene>
<dbReference type="InterPro" id="IPR051501">
    <property type="entry name" value="eIF2B_alpha/beta/delta"/>
</dbReference>
<dbReference type="PANTHER" id="PTHR45860:SF1">
    <property type="entry name" value="TRANSLATION INITIATION FACTOR EIF-2B SUBUNIT ALPHA"/>
    <property type="match status" value="1"/>
</dbReference>
<dbReference type="Gene3D" id="3.40.50.10470">
    <property type="entry name" value="Translation initiation factor eif-2b, domain 2"/>
    <property type="match status" value="1"/>
</dbReference>
<comment type="caution">
    <text evidence="10">The sequence shown here is derived from an EMBL/GenBank/DDBJ whole genome shotgun (WGS) entry which is preliminary data.</text>
</comment>
<evidence type="ECO:0000256" key="9">
    <source>
        <dbReference type="RuleBase" id="RU003814"/>
    </source>
</evidence>
<dbReference type="RefSeq" id="XP_051445356.1">
    <property type="nucleotide sequence ID" value="XM_051588535.1"/>
</dbReference>
<keyword evidence="11" id="KW-1185">Reference proteome</keyword>
<reference evidence="10" key="1">
    <citation type="submission" date="2021-06" db="EMBL/GenBank/DDBJ databases">
        <authorList>
            <consortium name="DOE Joint Genome Institute"/>
            <person name="Mondo S.J."/>
            <person name="Amses K.R."/>
            <person name="Simmons D.R."/>
            <person name="Longcore J.E."/>
            <person name="Seto K."/>
            <person name="Alves G.H."/>
            <person name="Bonds A.E."/>
            <person name="Quandt C.A."/>
            <person name="Davis W.J."/>
            <person name="Chang Y."/>
            <person name="Letcher P.M."/>
            <person name="Powell M.J."/>
            <person name="Kuo A."/>
            <person name="Labutti K."/>
            <person name="Pangilinan J."/>
            <person name="Andreopoulos W."/>
            <person name="Tritt A."/>
            <person name="Riley R."/>
            <person name="Hundley H."/>
            <person name="Johnson J."/>
            <person name="Lipzen A."/>
            <person name="Barry K."/>
            <person name="Berbee M.L."/>
            <person name="Buchler N.E."/>
            <person name="Grigoriev I.V."/>
            <person name="Spatafora J.W."/>
            <person name="Stajich J.E."/>
            <person name="James T.Y."/>
        </authorList>
    </citation>
    <scope>NUCLEOTIDE SEQUENCE</scope>
    <source>
        <strain evidence="10">AG</strain>
    </source>
</reference>
<name>A0AAD5HDM1_UMBRA</name>
<dbReference type="PANTHER" id="PTHR45860">
    <property type="entry name" value="TRANSLATION INITIATION FACTOR EIF-2B SUBUNIT ALPHA"/>
    <property type="match status" value="1"/>
</dbReference>
<evidence type="ECO:0000313" key="11">
    <source>
        <dbReference type="Proteomes" id="UP001206595"/>
    </source>
</evidence>
<protein>
    <recommendedName>
        <fullName evidence="6">Translation initiation factor eIF2B subunit alpha</fullName>
    </recommendedName>
    <alternativeName>
        <fullName evidence="7">eIF2B GDP-GTP exchange factor subunit alpha</fullName>
    </alternativeName>
</protein>
<evidence type="ECO:0000256" key="3">
    <source>
        <dbReference type="ARBA" id="ARBA00022490"/>
    </source>
</evidence>
<dbReference type="GO" id="GO:0005085">
    <property type="term" value="F:guanyl-nucleotide exchange factor activity"/>
    <property type="evidence" value="ECO:0007669"/>
    <property type="project" value="TreeGrafter"/>
</dbReference>
<dbReference type="SUPFAM" id="SSF100950">
    <property type="entry name" value="NagB/RpiA/CoA transferase-like"/>
    <property type="match status" value="1"/>
</dbReference>
<dbReference type="InterPro" id="IPR042529">
    <property type="entry name" value="IF_2B-like_C"/>
</dbReference>
<evidence type="ECO:0000313" key="10">
    <source>
        <dbReference type="EMBL" id="KAI8580352.1"/>
    </source>
</evidence>
<dbReference type="InterPro" id="IPR042528">
    <property type="entry name" value="elF-2B_alpha_N"/>
</dbReference>
<keyword evidence="4" id="KW-0396">Initiation factor</keyword>
<dbReference type="InterPro" id="IPR000649">
    <property type="entry name" value="IF-2B-related"/>
</dbReference>
<dbReference type="AlphaFoldDB" id="A0AAD5HDM1"/>